<organism evidence="2 3">
    <name type="scientific">Kitasatospora arboriphila</name>
    <dbReference type="NCBI Taxonomy" id="258052"/>
    <lineage>
        <taxon>Bacteria</taxon>
        <taxon>Bacillati</taxon>
        <taxon>Actinomycetota</taxon>
        <taxon>Actinomycetes</taxon>
        <taxon>Kitasatosporales</taxon>
        <taxon>Streptomycetaceae</taxon>
        <taxon>Kitasatospora</taxon>
    </lineage>
</organism>
<evidence type="ECO:0000259" key="1">
    <source>
        <dbReference type="PROSITE" id="PS50801"/>
    </source>
</evidence>
<evidence type="ECO:0000313" key="3">
    <source>
        <dbReference type="Proteomes" id="UP001499987"/>
    </source>
</evidence>
<proteinExistence type="predicted"/>
<comment type="caution">
    <text evidence="2">The sequence shown here is derived from an EMBL/GenBank/DDBJ whole genome shotgun (WGS) entry which is preliminary data.</text>
</comment>
<dbReference type="Proteomes" id="UP001499987">
    <property type="component" value="Unassembled WGS sequence"/>
</dbReference>
<name>A0ABP4ENW2_9ACTN</name>
<dbReference type="SUPFAM" id="SSF52091">
    <property type="entry name" value="SpoIIaa-like"/>
    <property type="match status" value="1"/>
</dbReference>
<dbReference type="InterPro" id="IPR036513">
    <property type="entry name" value="STAS_dom_sf"/>
</dbReference>
<gene>
    <name evidence="2" type="ORF">GCM10009663_71420</name>
</gene>
<sequence length="122" mass="12722">MSSELKTSTRRIGRAVVCVLAGDLHQGTADQAQHALDAALAELPDVLAVDLSGIELLASGGLNTLLRARTAAADRTVPTVLVAPSTGARRVLELTDTAELFPVYATAEEAARHREEPPGAGR</sequence>
<feature type="domain" description="STAS" evidence="1">
    <location>
        <begin position="5"/>
        <end position="114"/>
    </location>
</feature>
<dbReference type="PROSITE" id="PS50801">
    <property type="entry name" value="STAS"/>
    <property type="match status" value="1"/>
</dbReference>
<dbReference type="EMBL" id="BAAALD010000126">
    <property type="protein sequence ID" value="GAA1121544.1"/>
    <property type="molecule type" value="Genomic_DNA"/>
</dbReference>
<dbReference type="InterPro" id="IPR002645">
    <property type="entry name" value="STAS_dom"/>
</dbReference>
<keyword evidence="3" id="KW-1185">Reference proteome</keyword>
<dbReference type="PANTHER" id="PTHR33495:SF2">
    <property type="entry name" value="ANTI-SIGMA FACTOR ANTAGONIST TM_1081-RELATED"/>
    <property type="match status" value="1"/>
</dbReference>
<dbReference type="RefSeq" id="WP_344627907.1">
    <property type="nucleotide sequence ID" value="NZ_BAAALD010000126.1"/>
</dbReference>
<reference evidence="3" key="1">
    <citation type="journal article" date="2019" name="Int. J. Syst. Evol. Microbiol.">
        <title>The Global Catalogue of Microorganisms (GCM) 10K type strain sequencing project: providing services to taxonomists for standard genome sequencing and annotation.</title>
        <authorList>
            <consortium name="The Broad Institute Genomics Platform"/>
            <consortium name="The Broad Institute Genome Sequencing Center for Infectious Disease"/>
            <person name="Wu L."/>
            <person name="Ma J."/>
        </authorList>
    </citation>
    <scope>NUCLEOTIDE SEQUENCE [LARGE SCALE GENOMIC DNA]</scope>
    <source>
        <strain evidence="3">JCM 13002</strain>
    </source>
</reference>
<dbReference type="CDD" id="cd07043">
    <property type="entry name" value="STAS_anti-anti-sigma_factors"/>
    <property type="match status" value="1"/>
</dbReference>
<dbReference type="PANTHER" id="PTHR33495">
    <property type="entry name" value="ANTI-SIGMA FACTOR ANTAGONIST TM_1081-RELATED-RELATED"/>
    <property type="match status" value="1"/>
</dbReference>
<accession>A0ABP4ENW2</accession>
<dbReference type="Gene3D" id="3.30.750.24">
    <property type="entry name" value="STAS domain"/>
    <property type="match status" value="1"/>
</dbReference>
<evidence type="ECO:0000313" key="2">
    <source>
        <dbReference type="EMBL" id="GAA1121544.1"/>
    </source>
</evidence>
<protein>
    <recommendedName>
        <fullName evidence="1">STAS domain-containing protein</fullName>
    </recommendedName>
</protein>
<dbReference type="Pfam" id="PF01740">
    <property type="entry name" value="STAS"/>
    <property type="match status" value="1"/>
</dbReference>